<reference evidence="2 3" key="1">
    <citation type="submission" date="2021-03" db="EMBL/GenBank/DDBJ databases">
        <title>Complete genome sequence of Streptomyces cyanogenus S136, producer of anticancer angucycline landomycin A.</title>
        <authorList>
            <person name="Hrab P."/>
            <person name="Ruckert C."/>
            <person name="Busche T."/>
            <person name="Ostash I."/>
            <person name="Kalinowski J."/>
            <person name="Fedorenko V."/>
            <person name="Yushchuk O."/>
            <person name="Ostash B."/>
        </authorList>
    </citation>
    <scope>NUCLEOTIDE SEQUENCE [LARGE SCALE GENOMIC DNA]</scope>
    <source>
        <strain evidence="2 3">S136</strain>
    </source>
</reference>
<proteinExistence type="predicted"/>
<evidence type="ECO:0000313" key="2">
    <source>
        <dbReference type="EMBL" id="QTE02345.1"/>
    </source>
</evidence>
<organism evidence="2 3">
    <name type="scientific">Streptomyces cyanogenus</name>
    <dbReference type="NCBI Taxonomy" id="80860"/>
    <lineage>
        <taxon>Bacteria</taxon>
        <taxon>Bacillati</taxon>
        <taxon>Actinomycetota</taxon>
        <taxon>Actinomycetes</taxon>
        <taxon>Kitasatosporales</taxon>
        <taxon>Streptomycetaceae</taxon>
        <taxon>Streptomyces</taxon>
    </lineage>
</organism>
<protein>
    <submittedName>
        <fullName evidence="2">Uncharacterized protein</fullName>
    </submittedName>
</protein>
<dbReference type="Proteomes" id="UP000663908">
    <property type="component" value="Chromosome"/>
</dbReference>
<keyword evidence="3" id="KW-1185">Reference proteome</keyword>
<dbReference type="RefSeq" id="WP_279577637.1">
    <property type="nucleotide sequence ID" value="NZ_CP071839.1"/>
</dbReference>
<gene>
    <name evidence="2" type="ORF">S1361_33755</name>
</gene>
<dbReference type="NCBIfam" id="NF042934">
    <property type="entry name" value="cis_reg_atten"/>
    <property type="match status" value="1"/>
</dbReference>
<accession>A0ABX7U5B2</accession>
<name>A0ABX7U5B2_STRCY</name>
<feature type="compositionally biased region" description="Polar residues" evidence="1">
    <location>
        <begin position="1"/>
        <end position="14"/>
    </location>
</feature>
<evidence type="ECO:0000313" key="3">
    <source>
        <dbReference type="Proteomes" id="UP000663908"/>
    </source>
</evidence>
<dbReference type="InterPro" id="IPR049979">
    <property type="entry name" value="Cys_resp_CS_actino"/>
</dbReference>
<evidence type="ECO:0000256" key="1">
    <source>
        <dbReference type="SAM" id="MobiDB-lite"/>
    </source>
</evidence>
<dbReference type="EMBL" id="CP071839">
    <property type="protein sequence ID" value="QTE02345.1"/>
    <property type="molecule type" value="Genomic_DNA"/>
</dbReference>
<feature type="region of interest" description="Disordered" evidence="1">
    <location>
        <begin position="1"/>
        <end position="21"/>
    </location>
</feature>
<sequence>MARLQTGTGSTSRTPLRAPLLTSRRHIDLQRVCSAISRHR</sequence>